<proteinExistence type="predicted"/>
<protein>
    <recommendedName>
        <fullName evidence="3">Surface carbohydrate biosynthesis protein</fullName>
    </recommendedName>
</protein>
<dbReference type="AlphaFoldDB" id="A0AAJ1AJE4"/>
<evidence type="ECO:0000313" key="2">
    <source>
        <dbReference type="Proteomes" id="UP001197609"/>
    </source>
</evidence>
<evidence type="ECO:0008006" key="3">
    <source>
        <dbReference type="Google" id="ProtNLM"/>
    </source>
</evidence>
<accession>A0AAJ1AJE4</accession>
<comment type="caution">
    <text evidence="1">The sequence shown here is derived from an EMBL/GenBank/DDBJ whole genome shotgun (WGS) entry which is preliminary data.</text>
</comment>
<dbReference type="Proteomes" id="UP001197609">
    <property type="component" value="Unassembled WGS sequence"/>
</dbReference>
<organism evidence="1 2">
    <name type="scientific">Candidatus Methylomirabilis tolerans</name>
    <dbReference type="NCBI Taxonomy" id="3123416"/>
    <lineage>
        <taxon>Bacteria</taxon>
        <taxon>Candidatus Methylomirabilota</taxon>
        <taxon>Candidatus Methylomirabilia</taxon>
        <taxon>Candidatus Methylomirabilales</taxon>
        <taxon>Candidatus Methylomirabilaceae</taxon>
        <taxon>Candidatus Methylomirabilis</taxon>
    </lineage>
</organism>
<name>A0AAJ1AJE4_9BACT</name>
<sequence>MKPLLIIPVENQVRELDAKLLVAVLAAQEGWTSIIGAKWRIHERIGRFPPSLYIAKSLTEPSMKMLHIIRRIGHYIIAWDEEAVAHYAPDIYYARRIAKDAFDLIDLLVAWGEDNRDLFYGHPACRREAVRVLGNPRADILRPEMRTLFQDRVDELRREFGDFILFNTNFNHVNGYHETLNLLYMKNGEWVRGHWSLGMPDEFARGLFHYKRVVFEAFQALIPAVARAFPDRRIVLRPHPAENHDFWRTLLATYPNVSVRHEGNVVPWLIASNCLIQCGCTTAVEGFLLGTRIIPYTPIEDPRHELRFPNELGPRCRTADEVIAAIRNPDFDPDPGGARRRLVDRFIYGFDNGLASARLIKLLPRRSPYAGLTRIPLRLSGIIKAEVRSIKRRRKQRSGSPRHSVEYNRQRFPRLEVSALQERAERLRRITGALRPVEVRRRHEDIFEVRLA</sequence>
<evidence type="ECO:0000313" key="1">
    <source>
        <dbReference type="EMBL" id="MBZ0160163.1"/>
    </source>
</evidence>
<gene>
    <name evidence="1" type="ORF">K8G79_08525</name>
</gene>
<reference evidence="1 2" key="1">
    <citation type="journal article" date="2021" name="bioRxiv">
        <title>Unraveling nitrogen, sulfur and carbon metabolic pathways and microbial community transcriptional responses to substrate deprivation and toxicity stresses in a bioreactor mimicking anoxic brackish coastal sediment conditions.</title>
        <authorList>
            <person name="Martins P.D."/>
            <person name="Echeveste M.J."/>
            <person name="Arshad A."/>
            <person name="Kurth J."/>
            <person name="Ouboter H."/>
            <person name="Jetten M.S.M."/>
            <person name="Welte C.U."/>
        </authorList>
    </citation>
    <scope>NUCLEOTIDE SEQUENCE [LARGE SCALE GENOMIC DNA]</scope>
    <source>
        <strain evidence="1">MAG_38</strain>
    </source>
</reference>
<dbReference type="InterPro" id="IPR030906">
    <property type="entry name" value="Surf_polysacc"/>
</dbReference>
<dbReference type="NCBIfam" id="TIGR04396">
    <property type="entry name" value="surf_polysacc"/>
    <property type="match status" value="1"/>
</dbReference>
<dbReference type="EMBL" id="JAIOIU010000102">
    <property type="protein sequence ID" value="MBZ0160163.1"/>
    <property type="molecule type" value="Genomic_DNA"/>
</dbReference>